<organism evidence="1 2">
    <name type="scientific">Candida boidinii</name>
    <name type="common">Yeast</name>
    <dbReference type="NCBI Taxonomy" id="5477"/>
    <lineage>
        <taxon>Eukaryota</taxon>
        <taxon>Fungi</taxon>
        <taxon>Dikarya</taxon>
        <taxon>Ascomycota</taxon>
        <taxon>Saccharomycotina</taxon>
        <taxon>Pichiomycetes</taxon>
        <taxon>Pichiales</taxon>
        <taxon>Pichiaceae</taxon>
        <taxon>Ogataea</taxon>
        <taxon>Ogataea/Candida clade</taxon>
    </lineage>
</organism>
<sequence length="186" mass="21081">MSLDNSKPGDRTSRRISLLPPIITSTDDDINDGEFETVDMNNSISNTKQSQSQSQFINNRSFSSSSTSIDTNSRVPPSSPPRKDMTSPPLPNRGNAPIESPTLPPRPQFGSKRRLFSHEEEKRNKNDNNNQEKSDINEQNDDYNYDDDDDDDDDDEDDEKDDTFQDLVSIRLMIQVGELISIQIII</sequence>
<keyword evidence="2" id="KW-1185">Reference proteome</keyword>
<reference evidence="1" key="1">
    <citation type="submission" date="2023-04" db="EMBL/GenBank/DDBJ databases">
        <title>Candida boidinii NBRC 1967.</title>
        <authorList>
            <person name="Ichikawa N."/>
            <person name="Sato H."/>
            <person name="Tonouchi N."/>
        </authorList>
    </citation>
    <scope>NUCLEOTIDE SEQUENCE</scope>
    <source>
        <strain evidence="1">NBRC 1967</strain>
    </source>
</reference>
<evidence type="ECO:0000313" key="1">
    <source>
        <dbReference type="EMBL" id="GME93623.1"/>
    </source>
</evidence>
<protein>
    <submittedName>
        <fullName evidence="1">Unnamed protein product</fullName>
    </submittedName>
</protein>
<evidence type="ECO:0000313" key="2">
    <source>
        <dbReference type="Proteomes" id="UP001165101"/>
    </source>
</evidence>
<gene>
    <name evidence="1" type="ORF">Cboi01_000320600</name>
</gene>
<accession>A0ACB5TR51</accession>
<comment type="caution">
    <text evidence="1">The sequence shown here is derived from an EMBL/GenBank/DDBJ whole genome shotgun (WGS) entry which is preliminary data.</text>
</comment>
<dbReference type="EMBL" id="BSXV01001691">
    <property type="protein sequence ID" value="GME93623.1"/>
    <property type="molecule type" value="Genomic_DNA"/>
</dbReference>
<name>A0ACB5TR51_CANBO</name>
<proteinExistence type="predicted"/>
<dbReference type="Proteomes" id="UP001165101">
    <property type="component" value="Unassembled WGS sequence"/>
</dbReference>